<comment type="caution">
    <text evidence="1">The sequence shown here is derived from an EMBL/GenBank/DDBJ whole genome shotgun (WGS) entry which is preliminary data.</text>
</comment>
<dbReference type="SUPFAM" id="SSF74853">
    <property type="entry name" value="Lamin A/C globular tail domain"/>
    <property type="match status" value="1"/>
</dbReference>
<name>A0A3E0GTX2_9PSEU</name>
<dbReference type="InterPro" id="IPR036415">
    <property type="entry name" value="Lamin_tail_dom_sf"/>
</dbReference>
<reference evidence="1 2" key="1">
    <citation type="submission" date="2018-08" db="EMBL/GenBank/DDBJ databases">
        <title>Genomic Encyclopedia of Archaeal and Bacterial Type Strains, Phase II (KMG-II): from individual species to whole genera.</title>
        <authorList>
            <person name="Goeker M."/>
        </authorList>
    </citation>
    <scope>NUCLEOTIDE SEQUENCE [LARGE SCALE GENOMIC DNA]</scope>
    <source>
        <strain evidence="1 2">DSM 45791</strain>
    </source>
</reference>
<keyword evidence="2" id="KW-1185">Reference proteome</keyword>
<evidence type="ECO:0000313" key="2">
    <source>
        <dbReference type="Proteomes" id="UP000256269"/>
    </source>
</evidence>
<dbReference type="RefSeq" id="WP_116181549.1">
    <property type="nucleotide sequence ID" value="NZ_CP144375.1"/>
</dbReference>
<evidence type="ECO:0000313" key="1">
    <source>
        <dbReference type="EMBL" id="REH27700.1"/>
    </source>
</evidence>
<dbReference type="EMBL" id="QUNO01000028">
    <property type="protein sequence ID" value="REH27700.1"/>
    <property type="molecule type" value="Genomic_DNA"/>
</dbReference>
<proteinExistence type="predicted"/>
<accession>A0A3E0GTX2</accession>
<dbReference type="Gene3D" id="2.60.40.1260">
    <property type="entry name" value="Lamin Tail domain"/>
    <property type="match status" value="1"/>
</dbReference>
<evidence type="ECO:0008006" key="3">
    <source>
        <dbReference type="Google" id="ProtNLM"/>
    </source>
</evidence>
<gene>
    <name evidence="1" type="ORF">BCF44_1283</name>
</gene>
<dbReference type="AlphaFoldDB" id="A0A3E0GTX2"/>
<dbReference type="Proteomes" id="UP000256269">
    <property type="component" value="Unassembled WGS sequence"/>
</dbReference>
<sequence length="150" mass="16023">MAPTGPTDRYIQIKNISQDRQDLSRFTVVVASSPSKSFDVKIPSGTILQSGEVYVIANPQGCSGPVVHQFLTGGVQIPDRFFIMLLDPSGFLINWVSNDASWGADPAPVCPDALALIRRSNTDDNAADFYCGPRAPGLPGPVARPGRPTP</sequence>
<organism evidence="1 2">
    <name type="scientific">Kutzneria buriramensis</name>
    <dbReference type="NCBI Taxonomy" id="1045776"/>
    <lineage>
        <taxon>Bacteria</taxon>
        <taxon>Bacillati</taxon>
        <taxon>Actinomycetota</taxon>
        <taxon>Actinomycetes</taxon>
        <taxon>Pseudonocardiales</taxon>
        <taxon>Pseudonocardiaceae</taxon>
        <taxon>Kutzneria</taxon>
    </lineage>
</organism>
<protein>
    <recommendedName>
        <fullName evidence="3">Lamin tail-like protein</fullName>
    </recommendedName>
</protein>
<dbReference type="OrthoDB" id="3682978at2"/>